<comment type="caution">
    <text evidence="6">The sequence shown here is derived from an EMBL/GenBank/DDBJ whole genome shotgun (WGS) entry which is preliminary data.</text>
</comment>
<name>A0ABT0GKR7_9GAMM</name>
<sequence length="463" mass="48437">MADSPQSALVALLDELRGRLPAAAILQGPAASIAYGSDNSRLVGEPDLVLLPTRHEEVQAAVAACHRHGVPLTARGRGSNTTGACIAAEGGVVLGLERMQRIIEIRPDDRVAVVEPGVLNGELQAALAPHGFFWAADPTSAPYSSVGGNLACNAGGPRTLKYGSARDNLMALRAVDGQGREFRCGAAVTKNSTGFDLTRLIAGSEGTLAIITEATLRLTPLPEARRGMRALYDSVDGAAAAVARVMAQPVVPSALEFMDDRALDLVRARGLELPKRARGLLLLEADGREAALDDACAALGVAARGSGLVDWQVAGSTAELESLWAARKALSPALRSLAPDKINEDVVVPVSRVPALLRRAQQLADEAGIPIVCFGHAGNGNLHVNLMFDRADPAQARAAERCLHTVFDSVLALGGTLSGEHGIGVAKRPFMARALDPVALDLMRAIKRQFDPAGILNPGKLLP</sequence>
<dbReference type="PANTHER" id="PTHR42934">
    <property type="entry name" value="GLYCOLATE OXIDASE SUBUNIT GLCD"/>
    <property type="match status" value="1"/>
</dbReference>
<dbReference type="Gene3D" id="1.10.45.10">
    <property type="entry name" value="Vanillyl-alcohol Oxidase, Chain A, domain 4"/>
    <property type="match status" value="1"/>
</dbReference>
<dbReference type="RefSeq" id="WP_248210149.1">
    <property type="nucleotide sequence ID" value="NZ_JALNMH010000010.1"/>
</dbReference>
<evidence type="ECO:0000256" key="2">
    <source>
        <dbReference type="ARBA" id="ARBA00022630"/>
    </source>
</evidence>
<dbReference type="PANTHER" id="PTHR42934:SF2">
    <property type="entry name" value="GLYCOLATE OXIDASE SUBUNIT GLCD"/>
    <property type="match status" value="1"/>
</dbReference>
<evidence type="ECO:0000313" key="7">
    <source>
        <dbReference type="Proteomes" id="UP001431449"/>
    </source>
</evidence>
<dbReference type="Pfam" id="PF02913">
    <property type="entry name" value="FAD-oxidase_C"/>
    <property type="match status" value="1"/>
</dbReference>
<dbReference type="InterPro" id="IPR006094">
    <property type="entry name" value="Oxid_FAD_bind_N"/>
</dbReference>
<dbReference type="SUPFAM" id="SSF56176">
    <property type="entry name" value="FAD-binding/transporter-associated domain-like"/>
    <property type="match status" value="1"/>
</dbReference>
<dbReference type="SUPFAM" id="SSF55103">
    <property type="entry name" value="FAD-linked oxidases, C-terminal domain"/>
    <property type="match status" value="1"/>
</dbReference>
<comment type="cofactor">
    <cofactor evidence="1">
        <name>FAD</name>
        <dbReference type="ChEBI" id="CHEBI:57692"/>
    </cofactor>
</comment>
<dbReference type="InterPro" id="IPR004113">
    <property type="entry name" value="FAD-bd_oxidored_4_C"/>
</dbReference>
<protein>
    <submittedName>
        <fullName evidence="6">FAD-binding protein</fullName>
    </submittedName>
</protein>
<evidence type="ECO:0000256" key="4">
    <source>
        <dbReference type="ARBA" id="ARBA00023002"/>
    </source>
</evidence>
<evidence type="ECO:0000313" key="6">
    <source>
        <dbReference type="EMBL" id="MCK7594615.1"/>
    </source>
</evidence>
<dbReference type="InterPro" id="IPR016169">
    <property type="entry name" value="FAD-bd_PCMH_sub2"/>
</dbReference>
<dbReference type="InterPro" id="IPR016171">
    <property type="entry name" value="Vanillyl_alc_oxidase_C-sub2"/>
</dbReference>
<reference evidence="6" key="1">
    <citation type="submission" date="2022-04" db="EMBL/GenBank/DDBJ databases">
        <title>Lysobacter sp. CAU 1642 isolated from sea sand.</title>
        <authorList>
            <person name="Kim W."/>
        </authorList>
    </citation>
    <scope>NUCLEOTIDE SEQUENCE</scope>
    <source>
        <strain evidence="6">CAU 1642</strain>
    </source>
</reference>
<evidence type="ECO:0000256" key="3">
    <source>
        <dbReference type="ARBA" id="ARBA00022827"/>
    </source>
</evidence>
<keyword evidence="3" id="KW-0274">FAD</keyword>
<dbReference type="Gene3D" id="3.30.70.2740">
    <property type="match status" value="1"/>
</dbReference>
<accession>A0ABT0GKR7</accession>
<dbReference type="InterPro" id="IPR051914">
    <property type="entry name" value="FAD-linked_OxidoTrans_Type4"/>
</dbReference>
<proteinExistence type="predicted"/>
<gene>
    <name evidence="6" type="ORF">M0G41_13155</name>
</gene>
<dbReference type="EMBL" id="JALNMH010000010">
    <property type="protein sequence ID" value="MCK7594615.1"/>
    <property type="molecule type" value="Genomic_DNA"/>
</dbReference>
<keyword evidence="4" id="KW-0560">Oxidoreductase</keyword>
<dbReference type="Gene3D" id="3.30.465.10">
    <property type="match status" value="1"/>
</dbReference>
<evidence type="ECO:0000256" key="1">
    <source>
        <dbReference type="ARBA" id="ARBA00001974"/>
    </source>
</evidence>
<dbReference type="InterPro" id="IPR036318">
    <property type="entry name" value="FAD-bd_PCMH-like_sf"/>
</dbReference>
<dbReference type="InterPro" id="IPR016164">
    <property type="entry name" value="FAD-linked_Oxase-like_C"/>
</dbReference>
<feature type="domain" description="FAD-binding PCMH-type" evidence="5">
    <location>
        <begin position="42"/>
        <end position="221"/>
    </location>
</feature>
<dbReference type="Pfam" id="PF01565">
    <property type="entry name" value="FAD_binding_4"/>
    <property type="match status" value="1"/>
</dbReference>
<dbReference type="InterPro" id="IPR016166">
    <property type="entry name" value="FAD-bd_PCMH"/>
</dbReference>
<dbReference type="Proteomes" id="UP001431449">
    <property type="component" value="Unassembled WGS sequence"/>
</dbReference>
<evidence type="ECO:0000259" key="5">
    <source>
        <dbReference type="PROSITE" id="PS51387"/>
    </source>
</evidence>
<keyword evidence="2" id="KW-0285">Flavoprotein</keyword>
<dbReference type="PROSITE" id="PS51387">
    <property type="entry name" value="FAD_PCMH"/>
    <property type="match status" value="1"/>
</dbReference>
<organism evidence="6 7">
    <name type="scientific">Pseudomarimonas salicorniae</name>
    <dbReference type="NCBI Taxonomy" id="2933270"/>
    <lineage>
        <taxon>Bacteria</taxon>
        <taxon>Pseudomonadati</taxon>
        <taxon>Pseudomonadota</taxon>
        <taxon>Gammaproteobacteria</taxon>
        <taxon>Lysobacterales</taxon>
        <taxon>Lysobacteraceae</taxon>
        <taxon>Pseudomarimonas</taxon>
    </lineage>
</organism>
<keyword evidence="7" id="KW-1185">Reference proteome</keyword>